<evidence type="ECO:0000313" key="4">
    <source>
        <dbReference type="Proteomes" id="UP000190235"/>
    </source>
</evidence>
<name>A0A1M7HHA6_9FLAO</name>
<feature type="transmembrane region" description="Helical" evidence="1">
    <location>
        <begin position="12"/>
        <end position="30"/>
    </location>
</feature>
<evidence type="ECO:0000256" key="1">
    <source>
        <dbReference type="SAM" id="Phobius"/>
    </source>
</evidence>
<keyword evidence="1" id="KW-0472">Membrane</keyword>
<feature type="domain" description="Mce/MlaD" evidence="2">
    <location>
        <begin position="45"/>
        <end position="116"/>
    </location>
</feature>
<dbReference type="Pfam" id="PF02470">
    <property type="entry name" value="MlaD"/>
    <property type="match status" value="1"/>
</dbReference>
<dbReference type="PANTHER" id="PTHR33371">
    <property type="entry name" value="INTERMEMBRANE PHOSPHOLIPID TRANSPORT SYSTEM BINDING PROTEIN MLAD-RELATED"/>
    <property type="match status" value="1"/>
</dbReference>
<protein>
    <submittedName>
        <fullName evidence="3">Phospholipid/cholesterol/gamma-HCH transport system substrate-binding protein</fullName>
    </submittedName>
</protein>
<accession>A0A1M7HHA6</accession>
<reference evidence="4" key="1">
    <citation type="submission" date="2016-11" db="EMBL/GenBank/DDBJ databases">
        <authorList>
            <person name="Varghese N."/>
            <person name="Submissions S."/>
        </authorList>
    </citation>
    <scope>NUCLEOTIDE SEQUENCE [LARGE SCALE GENOMIC DNA]</scope>
    <source>
        <strain evidence="4">ACAM 48</strain>
    </source>
</reference>
<organism evidence="3 4">
    <name type="scientific">Salegentibacter salegens</name>
    <dbReference type="NCBI Taxonomy" id="143223"/>
    <lineage>
        <taxon>Bacteria</taxon>
        <taxon>Pseudomonadati</taxon>
        <taxon>Bacteroidota</taxon>
        <taxon>Flavobacteriia</taxon>
        <taxon>Flavobacteriales</taxon>
        <taxon>Flavobacteriaceae</taxon>
        <taxon>Salegentibacter</taxon>
    </lineage>
</organism>
<proteinExistence type="predicted"/>
<dbReference type="Proteomes" id="UP000190235">
    <property type="component" value="Chromosome I"/>
</dbReference>
<keyword evidence="4" id="KW-1185">Reference proteome</keyword>
<dbReference type="OrthoDB" id="9771725at2"/>
<dbReference type="AlphaFoldDB" id="A0A1M7HHA6"/>
<dbReference type="RefSeq" id="WP_079733527.1">
    <property type="nucleotide sequence ID" value="NZ_LT670848.1"/>
</dbReference>
<evidence type="ECO:0000259" key="2">
    <source>
        <dbReference type="Pfam" id="PF02470"/>
    </source>
</evidence>
<sequence length="329" mass="35849">MKSNSAQNIKLGLLIVSGLIIFTLGVFFIGNKQNLFGDSMMVSSVFKNVNGLQSGNNVRYSGVNVGTVKEIKFLNDTAICVDILINREAANLIKNNALATINSDGLVGSMVLNILPNNQVPSPTLQEGDTLVSISQVATADMLNTLNKTNENAALLTQDLLKITNSINSGEGVLGDLLKDKSLAKNVQESVENLKETTKSAKSGLAKLNGILNNVDYENSVAGLLLSDSSAQKSFSTIIKDLETTSSQIKEISADLGQFSNSLNSEKGALNYVVKDSSFVNHLDQSMENIEEATHRFNENMEALKHNILFRGYFRKLERQKAREEKENQ</sequence>
<gene>
    <name evidence="3" type="ORF">SAMN05878281_0135</name>
</gene>
<evidence type="ECO:0000313" key="3">
    <source>
        <dbReference type="EMBL" id="SHM27818.1"/>
    </source>
</evidence>
<dbReference type="EMBL" id="LT670848">
    <property type="protein sequence ID" value="SHM27818.1"/>
    <property type="molecule type" value="Genomic_DNA"/>
</dbReference>
<dbReference type="PANTHER" id="PTHR33371:SF4">
    <property type="entry name" value="INTERMEMBRANE PHOSPHOLIPID TRANSPORT SYSTEM BINDING PROTEIN MLAD"/>
    <property type="match status" value="1"/>
</dbReference>
<dbReference type="STRING" id="143223.SAMN05878281_0135"/>
<keyword evidence="1" id="KW-1133">Transmembrane helix</keyword>
<dbReference type="InterPro" id="IPR003399">
    <property type="entry name" value="Mce/MlaD"/>
</dbReference>
<keyword evidence="1" id="KW-0812">Transmembrane</keyword>
<dbReference type="InterPro" id="IPR052336">
    <property type="entry name" value="MlaD_Phospholipid_Transporter"/>
</dbReference>